<dbReference type="Proteomes" id="UP000229965">
    <property type="component" value="Segment"/>
</dbReference>
<dbReference type="Pfam" id="PF21448">
    <property type="entry name" value="DNMK"/>
    <property type="match status" value="1"/>
</dbReference>
<keyword evidence="1" id="KW-0808">Transferase</keyword>
<sequence length="194" mass="21412">MSDLIIGLSGYARSGKNEAAEALVQYGWRQAAFGDKLREFMLAVDPVIPGPYGTGNLRLSILIRDVGWEYAKDHYPEVRAILQRTGTDAGRKLLGPDVWVNALFEEHGDAPALVVTDVRFPNEARAIADRGGVLIRIERPGVGPAKDKVGRVHESEEALDYWKFDHTLINDGSVRDLHLKLYGVADLVQLSHAV</sequence>
<dbReference type="Gene3D" id="3.40.50.300">
    <property type="entry name" value="P-loop containing nucleotide triphosphate hydrolases"/>
    <property type="match status" value="1"/>
</dbReference>
<dbReference type="InterPro" id="IPR048444">
    <property type="entry name" value="DNMK"/>
</dbReference>
<dbReference type="GO" id="GO:0016301">
    <property type="term" value="F:kinase activity"/>
    <property type="evidence" value="ECO:0007669"/>
    <property type="project" value="UniProtKB-KW"/>
</dbReference>
<name>A0A291LHX3_9CAUD</name>
<reference evidence="1 2" key="1">
    <citation type="submission" date="2017-08" db="EMBL/GenBank/DDBJ databases">
        <authorList>
            <person name="Miranda A."/>
            <person name="Molina J.M."/>
            <person name="Pressly P.D."/>
            <person name="Bhuiyan S."/>
            <person name="Nayek S."/>
            <person name="Layton S.R."/>
            <person name="Kim T."/>
            <person name="Hughes L.E."/>
            <person name="Garlena R.A."/>
            <person name="Russell D.A."/>
            <person name="Pope W.H."/>
            <person name="Jacobs-Sera D."/>
            <person name="Hendrix R.W."/>
            <person name="Hatfull G.F."/>
        </authorList>
    </citation>
    <scope>NUCLEOTIDE SEQUENCE [LARGE SCALE GENOMIC DNA]</scope>
</reference>
<protein>
    <submittedName>
        <fullName evidence="1">Deoxynucleoside monophosphate kinase</fullName>
    </submittedName>
</protein>
<accession>A0A291LHX3</accession>
<dbReference type="InterPro" id="IPR027417">
    <property type="entry name" value="P-loop_NTPase"/>
</dbReference>
<keyword evidence="2" id="KW-1185">Reference proteome</keyword>
<proteinExistence type="predicted"/>
<evidence type="ECO:0000313" key="1">
    <source>
        <dbReference type="EMBL" id="ATI19002.1"/>
    </source>
</evidence>
<dbReference type="EMBL" id="MF766048">
    <property type="protein sequence ID" value="ATI19002.1"/>
    <property type="molecule type" value="Genomic_DNA"/>
</dbReference>
<dbReference type="SUPFAM" id="SSF52540">
    <property type="entry name" value="P-loop containing nucleoside triphosphate hydrolases"/>
    <property type="match status" value="1"/>
</dbReference>
<evidence type="ECO:0000313" key="2">
    <source>
        <dbReference type="Proteomes" id="UP000229965"/>
    </source>
</evidence>
<keyword evidence="1" id="KW-0418">Kinase</keyword>
<gene>
    <name evidence="1" type="ORF">SEA_TEFUNT_62</name>
</gene>
<organism evidence="1 2">
    <name type="scientific">Streptomyces phage Tefunt</name>
    <dbReference type="NCBI Taxonomy" id="2041209"/>
    <lineage>
        <taxon>Viruses</taxon>
        <taxon>Duplodnaviria</taxon>
        <taxon>Heunggongvirae</taxon>
        <taxon>Uroviricota</taxon>
        <taxon>Caudoviricetes</taxon>
        <taxon>Arquatrovirinae</taxon>
        <taxon>Omarvirus</taxon>
        <taxon>Omarvirus tefunt</taxon>
    </lineage>
</organism>